<name>A0ABV3DKR7_9ACTN</name>
<dbReference type="CDD" id="cd04301">
    <property type="entry name" value="NAT_SF"/>
    <property type="match status" value="1"/>
</dbReference>
<comment type="caution">
    <text evidence="2">The sequence shown here is derived from an EMBL/GenBank/DDBJ whole genome shotgun (WGS) entry which is preliminary data.</text>
</comment>
<dbReference type="PROSITE" id="PS51186">
    <property type="entry name" value="GNAT"/>
    <property type="match status" value="1"/>
</dbReference>
<dbReference type="PANTHER" id="PTHR43441:SF10">
    <property type="entry name" value="ACETYLTRANSFERASE"/>
    <property type="match status" value="1"/>
</dbReference>
<gene>
    <name evidence="2" type="ORF">AB0C36_21275</name>
</gene>
<proteinExistence type="predicted"/>
<evidence type="ECO:0000313" key="2">
    <source>
        <dbReference type="EMBL" id="MEU8136032.1"/>
    </source>
</evidence>
<keyword evidence="3" id="KW-1185">Reference proteome</keyword>
<sequence>MTSPASPTSPAFSARPPAPVVLPLPDAPVRLAGLGLVLREWLREDLPAMRDAFDNPEVDRWTPLPSPFDDAAAADRLARAETDRVSGTRLCLAVTEDGGLALGEVLMFPDAHHPGGAELGYGINPKYRGRGLASRAVRLLTDFAYGTLGMTRVVLRIDHDNDASSAVARSTGFVPDGAEPVVEMSKGREHRLVTWVHPGPA</sequence>
<dbReference type="Gene3D" id="3.40.630.30">
    <property type="match status" value="1"/>
</dbReference>
<dbReference type="Proteomes" id="UP001551482">
    <property type="component" value="Unassembled WGS sequence"/>
</dbReference>
<organism evidence="2 3">
    <name type="scientific">Streptodolium elevatio</name>
    <dbReference type="NCBI Taxonomy" id="3157996"/>
    <lineage>
        <taxon>Bacteria</taxon>
        <taxon>Bacillati</taxon>
        <taxon>Actinomycetota</taxon>
        <taxon>Actinomycetes</taxon>
        <taxon>Kitasatosporales</taxon>
        <taxon>Streptomycetaceae</taxon>
        <taxon>Streptodolium</taxon>
    </lineage>
</organism>
<dbReference type="InterPro" id="IPR051908">
    <property type="entry name" value="Ribosomal_N-acetyltransferase"/>
</dbReference>
<evidence type="ECO:0000313" key="3">
    <source>
        <dbReference type="Proteomes" id="UP001551482"/>
    </source>
</evidence>
<dbReference type="RefSeq" id="WP_358356249.1">
    <property type="nucleotide sequence ID" value="NZ_JBEZFP010000055.1"/>
</dbReference>
<dbReference type="Pfam" id="PF13302">
    <property type="entry name" value="Acetyltransf_3"/>
    <property type="match status" value="1"/>
</dbReference>
<dbReference type="InterPro" id="IPR016181">
    <property type="entry name" value="Acyl_CoA_acyltransferase"/>
</dbReference>
<accession>A0ABV3DKR7</accession>
<dbReference type="PANTHER" id="PTHR43441">
    <property type="entry name" value="RIBOSOMAL-PROTEIN-SERINE ACETYLTRANSFERASE"/>
    <property type="match status" value="1"/>
</dbReference>
<protein>
    <submittedName>
        <fullName evidence="2">GNAT family N-acetyltransferase</fullName>
    </submittedName>
</protein>
<reference evidence="2 3" key="1">
    <citation type="submission" date="2024-06" db="EMBL/GenBank/DDBJ databases">
        <title>The Natural Products Discovery Center: Release of the First 8490 Sequenced Strains for Exploring Actinobacteria Biosynthetic Diversity.</title>
        <authorList>
            <person name="Kalkreuter E."/>
            <person name="Kautsar S.A."/>
            <person name="Yang D."/>
            <person name="Bader C.D."/>
            <person name="Teijaro C.N."/>
            <person name="Fluegel L."/>
            <person name="Davis C.M."/>
            <person name="Simpson J.R."/>
            <person name="Lauterbach L."/>
            <person name="Steele A.D."/>
            <person name="Gui C."/>
            <person name="Meng S."/>
            <person name="Li G."/>
            <person name="Viehrig K."/>
            <person name="Ye F."/>
            <person name="Su P."/>
            <person name="Kiefer A.F."/>
            <person name="Nichols A."/>
            <person name="Cepeda A.J."/>
            <person name="Yan W."/>
            <person name="Fan B."/>
            <person name="Jiang Y."/>
            <person name="Adhikari A."/>
            <person name="Zheng C.-J."/>
            <person name="Schuster L."/>
            <person name="Cowan T.M."/>
            <person name="Smanski M.J."/>
            <person name="Chevrette M.G."/>
            <person name="De Carvalho L.P.S."/>
            <person name="Shen B."/>
        </authorList>
    </citation>
    <scope>NUCLEOTIDE SEQUENCE [LARGE SCALE GENOMIC DNA]</scope>
    <source>
        <strain evidence="2 3">NPDC048946</strain>
    </source>
</reference>
<dbReference type="EMBL" id="JBEZFP010000055">
    <property type="protein sequence ID" value="MEU8136032.1"/>
    <property type="molecule type" value="Genomic_DNA"/>
</dbReference>
<feature type="domain" description="N-acetyltransferase" evidence="1">
    <location>
        <begin position="36"/>
        <end position="189"/>
    </location>
</feature>
<evidence type="ECO:0000259" key="1">
    <source>
        <dbReference type="PROSITE" id="PS51186"/>
    </source>
</evidence>
<dbReference type="SUPFAM" id="SSF55729">
    <property type="entry name" value="Acyl-CoA N-acyltransferases (Nat)"/>
    <property type="match status" value="1"/>
</dbReference>
<dbReference type="InterPro" id="IPR000182">
    <property type="entry name" value="GNAT_dom"/>
</dbReference>